<evidence type="ECO:0000256" key="3">
    <source>
        <dbReference type="ARBA" id="ARBA00022692"/>
    </source>
</evidence>
<reference evidence="9" key="1">
    <citation type="submission" date="2021-01" db="EMBL/GenBank/DDBJ databases">
        <authorList>
            <person name="Kaushik A."/>
        </authorList>
    </citation>
    <scope>NUCLEOTIDE SEQUENCE</scope>
    <source>
        <strain evidence="9">AG1-1A</strain>
    </source>
</reference>
<evidence type="ECO:0000256" key="6">
    <source>
        <dbReference type="SAM" id="MobiDB-lite"/>
    </source>
</evidence>
<dbReference type="PANTHER" id="PTHR23504">
    <property type="entry name" value="MAJOR FACILITATOR SUPERFAMILY DOMAIN-CONTAINING PROTEIN 10"/>
    <property type="match status" value="1"/>
</dbReference>
<dbReference type="EMBL" id="CAJMWR010000568">
    <property type="protein sequence ID" value="CAE6387236.1"/>
    <property type="molecule type" value="Genomic_DNA"/>
</dbReference>
<dbReference type="SUPFAM" id="SSF103473">
    <property type="entry name" value="MFS general substrate transporter"/>
    <property type="match status" value="1"/>
</dbReference>
<evidence type="ECO:0000256" key="5">
    <source>
        <dbReference type="ARBA" id="ARBA00023136"/>
    </source>
</evidence>
<feature type="domain" description="Major facilitator superfamily (MFS) profile" evidence="8">
    <location>
        <begin position="47"/>
        <end position="481"/>
    </location>
</feature>
<dbReference type="AlphaFoldDB" id="A0A8H3A389"/>
<dbReference type="PANTHER" id="PTHR23504:SF15">
    <property type="entry name" value="MAJOR FACILITATOR SUPERFAMILY (MFS) PROFILE DOMAIN-CONTAINING PROTEIN"/>
    <property type="match status" value="1"/>
</dbReference>
<sequence length="481" mass="52706">MNSDQQEQSGLLSEDYDGDAYLESRDSPQRHEDNQALGGRSKDYYRIITILCIANAMVIASFQVVYPFINQMVVELGIAKDSDSAGYYSGLLVRSTSSIHQQILNEAVKESGLALAGFVTTIPCSYLSDAFGRKPVMIASMIGTMVSLFFFGTGRSFLGIFVSRCIGGAFGPNWTWTGSFTILGEVADAASASGAYSAINVAYSVGNMISPSIGGFLVHPSDRFSAFQGDFWKNNPFALPCFVGILLSGITVLIIMIALPETLPSKDGWTRKRERQMSVSMRASVYSTTSTGPGLDGFVNNPVGSISFRRGRHEREATDDSEYQAASESLLATNGPVSVWSVLTPTTIPVLITSFALAFLAAAWFTLYPLWAFTPISKGGLGASESSIGLQLSIRGLLHVLTMLIYAPIERKLGLYRLYAWSMAMWVLSGLCYPLLSLWARVNNSSEGFLFQVFVIIWFTIWSFAGFVWSKFIRRRLVPVH</sequence>
<gene>
    <name evidence="9" type="ORF">RDB_LOCUS28365</name>
</gene>
<comment type="caution">
    <text evidence="9">The sequence shown here is derived from an EMBL/GenBank/DDBJ whole genome shotgun (WGS) entry which is preliminary data.</text>
</comment>
<feature type="transmembrane region" description="Helical" evidence="7">
    <location>
        <begin position="136"/>
        <end position="154"/>
    </location>
</feature>
<feature type="transmembrane region" description="Helical" evidence="7">
    <location>
        <begin position="388"/>
        <end position="406"/>
    </location>
</feature>
<feature type="transmembrane region" description="Helical" evidence="7">
    <location>
        <begin position="448"/>
        <end position="469"/>
    </location>
</feature>
<evidence type="ECO:0000313" key="10">
    <source>
        <dbReference type="Proteomes" id="UP000663840"/>
    </source>
</evidence>
<keyword evidence="3 7" id="KW-0812">Transmembrane</keyword>
<dbReference type="GO" id="GO:0016020">
    <property type="term" value="C:membrane"/>
    <property type="evidence" value="ECO:0007669"/>
    <property type="project" value="UniProtKB-SubCell"/>
</dbReference>
<feature type="transmembrane region" description="Helical" evidence="7">
    <location>
        <begin position="348"/>
        <end position="368"/>
    </location>
</feature>
<feature type="compositionally biased region" description="Polar residues" evidence="6">
    <location>
        <begin position="1"/>
        <end position="11"/>
    </location>
</feature>
<dbReference type="InterPro" id="IPR036259">
    <property type="entry name" value="MFS_trans_sf"/>
</dbReference>
<accession>A0A8H3A389</accession>
<proteinExistence type="predicted"/>
<dbReference type="Gene3D" id="1.20.1250.20">
    <property type="entry name" value="MFS general substrate transporter like domains"/>
    <property type="match status" value="1"/>
</dbReference>
<dbReference type="GO" id="GO:0022857">
    <property type="term" value="F:transmembrane transporter activity"/>
    <property type="evidence" value="ECO:0007669"/>
    <property type="project" value="InterPro"/>
</dbReference>
<dbReference type="InterPro" id="IPR020846">
    <property type="entry name" value="MFS_dom"/>
</dbReference>
<keyword evidence="2" id="KW-0813">Transport</keyword>
<feature type="transmembrane region" description="Helical" evidence="7">
    <location>
        <begin position="44"/>
        <end position="66"/>
    </location>
</feature>
<dbReference type="PROSITE" id="PS50850">
    <property type="entry name" value="MFS"/>
    <property type="match status" value="1"/>
</dbReference>
<feature type="region of interest" description="Disordered" evidence="6">
    <location>
        <begin position="1"/>
        <end position="36"/>
    </location>
</feature>
<evidence type="ECO:0000256" key="2">
    <source>
        <dbReference type="ARBA" id="ARBA00022448"/>
    </source>
</evidence>
<evidence type="ECO:0000313" key="9">
    <source>
        <dbReference type="EMBL" id="CAE6387236.1"/>
    </source>
</evidence>
<feature type="transmembrane region" description="Helical" evidence="7">
    <location>
        <begin position="418"/>
        <end position="436"/>
    </location>
</feature>
<comment type="subcellular location">
    <subcellularLocation>
        <location evidence="1">Membrane</location>
        <topology evidence="1">Multi-pass membrane protein</topology>
    </subcellularLocation>
</comment>
<dbReference type="Pfam" id="PF07690">
    <property type="entry name" value="MFS_1"/>
    <property type="match status" value="1"/>
</dbReference>
<keyword evidence="5 7" id="KW-0472">Membrane</keyword>
<dbReference type="InterPro" id="IPR011701">
    <property type="entry name" value="MFS"/>
</dbReference>
<feature type="compositionally biased region" description="Basic and acidic residues" evidence="6">
    <location>
        <begin position="22"/>
        <end position="36"/>
    </location>
</feature>
<keyword evidence="4 7" id="KW-1133">Transmembrane helix</keyword>
<evidence type="ECO:0000256" key="1">
    <source>
        <dbReference type="ARBA" id="ARBA00004141"/>
    </source>
</evidence>
<protein>
    <recommendedName>
        <fullName evidence="8">Major facilitator superfamily (MFS) profile domain-containing protein</fullName>
    </recommendedName>
</protein>
<organism evidence="9 10">
    <name type="scientific">Rhizoctonia solani</name>
    <dbReference type="NCBI Taxonomy" id="456999"/>
    <lineage>
        <taxon>Eukaryota</taxon>
        <taxon>Fungi</taxon>
        <taxon>Dikarya</taxon>
        <taxon>Basidiomycota</taxon>
        <taxon>Agaricomycotina</taxon>
        <taxon>Agaricomycetes</taxon>
        <taxon>Cantharellales</taxon>
        <taxon>Ceratobasidiaceae</taxon>
        <taxon>Rhizoctonia</taxon>
    </lineage>
</organism>
<evidence type="ECO:0000259" key="8">
    <source>
        <dbReference type="PROSITE" id="PS50850"/>
    </source>
</evidence>
<evidence type="ECO:0000256" key="4">
    <source>
        <dbReference type="ARBA" id="ARBA00022989"/>
    </source>
</evidence>
<feature type="transmembrane region" description="Helical" evidence="7">
    <location>
        <begin position="237"/>
        <end position="259"/>
    </location>
</feature>
<dbReference type="Proteomes" id="UP000663840">
    <property type="component" value="Unassembled WGS sequence"/>
</dbReference>
<name>A0A8H3A389_9AGAM</name>
<evidence type="ECO:0000256" key="7">
    <source>
        <dbReference type="SAM" id="Phobius"/>
    </source>
</evidence>